<proteinExistence type="predicted"/>
<dbReference type="Proteomes" id="UP000433575">
    <property type="component" value="Unassembled WGS sequence"/>
</dbReference>
<dbReference type="Proteomes" id="UP000480929">
    <property type="component" value="Unassembled WGS sequence"/>
</dbReference>
<reference evidence="3 4" key="1">
    <citation type="journal article" date="2019" name="Nat. Med.">
        <title>A library of human gut bacterial isolates paired with longitudinal multiomics data enables mechanistic microbiome research.</title>
        <authorList>
            <person name="Poyet M."/>
            <person name="Groussin M."/>
            <person name="Gibbons S.M."/>
            <person name="Avila-Pacheco J."/>
            <person name="Jiang X."/>
            <person name="Kearney S.M."/>
            <person name="Perrotta A.R."/>
            <person name="Berdy B."/>
            <person name="Zhao S."/>
            <person name="Lieberman T.D."/>
            <person name="Swanson P.K."/>
            <person name="Smith M."/>
            <person name="Roesemann S."/>
            <person name="Alexander J.E."/>
            <person name="Rich S.A."/>
            <person name="Livny J."/>
            <person name="Vlamakis H."/>
            <person name="Clish C."/>
            <person name="Bullock K."/>
            <person name="Deik A."/>
            <person name="Scott J."/>
            <person name="Pierce K.A."/>
            <person name="Xavier R.J."/>
            <person name="Alm E.J."/>
        </authorList>
    </citation>
    <scope>NUCLEOTIDE SEQUENCE [LARGE SCALE GENOMIC DNA]</scope>
    <source>
        <strain evidence="1 3">BIOML-A4</strain>
        <strain evidence="2 4">BIOML-A5</strain>
    </source>
</reference>
<dbReference type="EMBL" id="WKPJ01000010">
    <property type="protein sequence ID" value="MSA89403.1"/>
    <property type="molecule type" value="Genomic_DNA"/>
</dbReference>
<dbReference type="EMBL" id="WKPI01000011">
    <property type="protein sequence ID" value="MSC33081.1"/>
    <property type="molecule type" value="Genomic_DNA"/>
</dbReference>
<evidence type="ECO:0008006" key="5">
    <source>
        <dbReference type="Google" id="ProtNLM"/>
    </source>
</evidence>
<accession>A0A6N7S687</accession>
<dbReference type="OrthoDB" id="1649899at2"/>
<organism evidence="1 3">
    <name type="scientific">Holdemania massiliensis</name>
    <dbReference type="NCBI Taxonomy" id="1468449"/>
    <lineage>
        <taxon>Bacteria</taxon>
        <taxon>Bacillati</taxon>
        <taxon>Bacillota</taxon>
        <taxon>Erysipelotrichia</taxon>
        <taxon>Erysipelotrichales</taxon>
        <taxon>Erysipelotrichaceae</taxon>
        <taxon>Holdemania</taxon>
    </lineage>
</organism>
<evidence type="ECO:0000313" key="3">
    <source>
        <dbReference type="Proteomes" id="UP000433575"/>
    </source>
</evidence>
<dbReference type="AlphaFoldDB" id="A0A6N7S687"/>
<evidence type="ECO:0000313" key="1">
    <source>
        <dbReference type="EMBL" id="MSA89403.1"/>
    </source>
</evidence>
<evidence type="ECO:0000313" key="2">
    <source>
        <dbReference type="EMBL" id="MSC33081.1"/>
    </source>
</evidence>
<name>A0A6N7S687_9FIRM</name>
<keyword evidence="4" id="KW-1185">Reference proteome</keyword>
<dbReference type="RefSeq" id="WP_154238692.1">
    <property type="nucleotide sequence ID" value="NZ_WKPI01000011.1"/>
</dbReference>
<sequence>MQEEAKRKAGLLIGIHRRRRFKEDPGGGWTQDQFILDALTGEAICSRMTLYKLEQGQGIQDEDRLELLLRKLDETPLKQPEQILEDQAIIQRLKQAYDAMDLAALAALYAEIEALPPTDQVILKETQSCLRLIVDHLAFADVPPDKRLYIEYRKGDAKLKDQVSAMLDLAQVLDEDLYAMLISVFWQINLNQWSDWKLSETLLVRLEQCQRQDGIWLYRKGAFLSALNRKAEALDCLNAVLKSSYLLPDAVRAISEILRFRIWKQLDQNDAFRQSPVFEQTLLSLPNDLTSQGWMELGLCLCEGGEQSGVQRIERALLQAPYLALFYLPHLDRCPLDFSVVLSSAAAYLDAWTSPGTGAIYRYYQAKHQKEAPISLQQRILKEILPQMEDTVYRPQELIPILHDELLALVQKTGSYKGLADFELAVKRRKPALNRSFGM</sequence>
<protein>
    <recommendedName>
        <fullName evidence="5">Tetratricopeptide repeat protein</fullName>
    </recommendedName>
</protein>
<gene>
    <name evidence="2" type="ORF">GKD88_08095</name>
    <name evidence="1" type="ORF">GKE08_08690</name>
</gene>
<evidence type="ECO:0000313" key="4">
    <source>
        <dbReference type="Proteomes" id="UP000480929"/>
    </source>
</evidence>
<comment type="caution">
    <text evidence="1">The sequence shown here is derived from an EMBL/GenBank/DDBJ whole genome shotgun (WGS) entry which is preliminary data.</text>
</comment>